<feature type="region of interest" description="Disordered" evidence="1">
    <location>
        <begin position="110"/>
        <end position="130"/>
    </location>
</feature>
<dbReference type="EMBL" id="JAERRG010000009">
    <property type="protein sequence ID" value="MBL1115364.1"/>
    <property type="molecule type" value="Genomic_DNA"/>
</dbReference>
<protein>
    <submittedName>
        <fullName evidence="2">Uncharacterized protein</fullName>
    </submittedName>
</protein>
<keyword evidence="3" id="KW-1185">Reference proteome</keyword>
<organism evidence="2 3">
    <name type="scientific">Streptomyces endocoffeicus</name>
    <dbReference type="NCBI Taxonomy" id="2898945"/>
    <lineage>
        <taxon>Bacteria</taxon>
        <taxon>Bacillati</taxon>
        <taxon>Actinomycetota</taxon>
        <taxon>Actinomycetes</taxon>
        <taxon>Kitasatosporales</taxon>
        <taxon>Streptomycetaceae</taxon>
        <taxon>Streptomyces</taxon>
    </lineage>
</organism>
<dbReference type="RefSeq" id="WP_201853156.1">
    <property type="nucleotide sequence ID" value="NZ_JAERRG010000009.1"/>
</dbReference>
<name>A0ABS1PSV1_9ACTN</name>
<gene>
    <name evidence="2" type="ORF">JK364_23625</name>
</gene>
<proteinExistence type="predicted"/>
<evidence type="ECO:0000256" key="1">
    <source>
        <dbReference type="SAM" id="MobiDB-lite"/>
    </source>
</evidence>
<sequence length="130" mass="15228">MLASFIREYIEHWFNQSYQRRLAERALDVDSGCNTVIFHKWSPDDWSYRLDSWQYGPFWVPVAPRLRGRRHDYRGPSKLSLVEVMDHKHTIGDEPLPRWAERKAAHPDVFPVAHADAPSRTTGDTPGEDR</sequence>
<evidence type="ECO:0000313" key="3">
    <source>
        <dbReference type="Proteomes" id="UP000621510"/>
    </source>
</evidence>
<accession>A0ABS1PSV1</accession>
<comment type="caution">
    <text evidence="2">The sequence shown here is derived from an EMBL/GenBank/DDBJ whole genome shotgun (WGS) entry which is preliminary data.</text>
</comment>
<dbReference type="Proteomes" id="UP000621510">
    <property type="component" value="Unassembled WGS sequence"/>
</dbReference>
<reference evidence="2 3" key="1">
    <citation type="submission" date="2021-01" db="EMBL/GenBank/DDBJ databases">
        <title>WGS of actinomycetes isolated from Thailand.</title>
        <authorList>
            <person name="Thawai C."/>
        </authorList>
    </citation>
    <scope>NUCLEOTIDE SEQUENCE [LARGE SCALE GENOMIC DNA]</scope>
    <source>
        <strain evidence="2 3">CA3R110</strain>
    </source>
</reference>
<evidence type="ECO:0000313" key="2">
    <source>
        <dbReference type="EMBL" id="MBL1115364.1"/>
    </source>
</evidence>